<dbReference type="STRING" id="477680.SAMN05421788_107266"/>
<evidence type="ECO:0000313" key="3">
    <source>
        <dbReference type="Proteomes" id="UP000186917"/>
    </source>
</evidence>
<dbReference type="AlphaFoldDB" id="A0A1N7QXH1"/>
<dbReference type="Proteomes" id="UP000186917">
    <property type="component" value="Unassembled WGS sequence"/>
</dbReference>
<gene>
    <name evidence="2" type="ORF">SAMN05421788_107266</name>
</gene>
<accession>A0A1N7QXH1</accession>
<sequence>MNTFISNIITRHTRPANQVIPRVLGRFETPSYSPPPHEHTEEGTSAHPATQTYFTDTGLYPSPSQGTEPSASWTHANGIQAANAMRMPDTAAMAQESSLVPPQSLAAKAGKVAAVHNNAGLINEGLIQTMPAAQPLASTAPGYVQPTTHIQPTGLHHPANGEQAAAGTQPVTAQQQLNSLFPTPLASMPTEQVSHNPYHPFTENIFAPDEVVSNTTHNGVPYVLHQQPAALPLQALPQQKQAGAATPPAPPEIKITIGRIEVRANNPAAPVKATSAQKTVMSLDEYLKQKK</sequence>
<reference evidence="3" key="1">
    <citation type="submission" date="2017-01" db="EMBL/GenBank/DDBJ databases">
        <authorList>
            <person name="Varghese N."/>
            <person name="Submissions S."/>
        </authorList>
    </citation>
    <scope>NUCLEOTIDE SEQUENCE [LARGE SCALE GENOMIC DNA]</scope>
    <source>
        <strain evidence="3">DSM 21054</strain>
    </source>
</reference>
<proteinExistence type="predicted"/>
<feature type="region of interest" description="Disordered" evidence="1">
    <location>
        <begin position="151"/>
        <end position="170"/>
    </location>
</feature>
<organism evidence="2 3">
    <name type="scientific">Filimonas lacunae</name>
    <dbReference type="NCBI Taxonomy" id="477680"/>
    <lineage>
        <taxon>Bacteria</taxon>
        <taxon>Pseudomonadati</taxon>
        <taxon>Bacteroidota</taxon>
        <taxon>Chitinophagia</taxon>
        <taxon>Chitinophagales</taxon>
        <taxon>Chitinophagaceae</taxon>
        <taxon>Filimonas</taxon>
    </lineage>
</organism>
<keyword evidence="3" id="KW-1185">Reference proteome</keyword>
<evidence type="ECO:0000256" key="1">
    <source>
        <dbReference type="SAM" id="MobiDB-lite"/>
    </source>
</evidence>
<evidence type="ECO:0000313" key="2">
    <source>
        <dbReference type="EMBL" id="SIT27555.1"/>
    </source>
</evidence>
<protein>
    <submittedName>
        <fullName evidence="2">Uncharacterized protein</fullName>
    </submittedName>
</protein>
<name>A0A1N7QXH1_9BACT</name>
<dbReference type="EMBL" id="FTOR01000007">
    <property type="protein sequence ID" value="SIT27555.1"/>
    <property type="molecule type" value="Genomic_DNA"/>
</dbReference>
<dbReference type="RefSeq" id="WP_076380879.1">
    <property type="nucleotide sequence ID" value="NZ_FTOR01000007.1"/>
</dbReference>